<name>A0A5N3PD90_9HYPH</name>
<dbReference type="InterPro" id="IPR058163">
    <property type="entry name" value="LysR-type_TF_proteobact-type"/>
</dbReference>
<keyword evidence="2" id="KW-0805">Transcription regulation</keyword>
<dbReference type="SUPFAM" id="SSF53850">
    <property type="entry name" value="Periplasmic binding protein-like II"/>
    <property type="match status" value="1"/>
</dbReference>
<comment type="similarity">
    <text evidence="1">Belongs to the LysR transcriptional regulatory family.</text>
</comment>
<accession>A0A5N3PD90</accession>
<comment type="caution">
    <text evidence="6">The sequence shown here is derived from an EMBL/GenBank/DDBJ whole genome shotgun (WGS) entry which is preliminary data.</text>
</comment>
<dbReference type="InterPro" id="IPR036388">
    <property type="entry name" value="WH-like_DNA-bd_sf"/>
</dbReference>
<dbReference type="GO" id="GO:0003677">
    <property type="term" value="F:DNA binding"/>
    <property type="evidence" value="ECO:0007669"/>
    <property type="project" value="UniProtKB-KW"/>
</dbReference>
<keyword evidence="4" id="KW-0804">Transcription</keyword>
<dbReference type="Proteomes" id="UP000325684">
    <property type="component" value="Unassembled WGS sequence"/>
</dbReference>
<dbReference type="GO" id="GO:0003700">
    <property type="term" value="F:DNA-binding transcription factor activity"/>
    <property type="evidence" value="ECO:0007669"/>
    <property type="project" value="InterPro"/>
</dbReference>
<evidence type="ECO:0000259" key="5">
    <source>
        <dbReference type="PROSITE" id="PS50931"/>
    </source>
</evidence>
<evidence type="ECO:0000256" key="2">
    <source>
        <dbReference type="ARBA" id="ARBA00023015"/>
    </source>
</evidence>
<dbReference type="PROSITE" id="PS50931">
    <property type="entry name" value="HTH_LYSR"/>
    <property type="match status" value="1"/>
</dbReference>
<dbReference type="EMBL" id="VCMV01000013">
    <property type="protein sequence ID" value="KAB0267671.1"/>
    <property type="molecule type" value="Genomic_DNA"/>
</dbReference>
<dbReference type="PANTHER" id="PTHR30537:SF5">
    <property type="entry name" value="HTH-TYPE TRANSCRIPTIONAL ACTIVATOR TTDR-RELATED"/>
    <property type="match status" value="1"/>
</dbReference>
<dbReference type="OrthoDB" id="9813056at2"/>
<dbReference type="Pfam" id="PF00126">
    <property type="entry name" value="HTH_1"/>
    <property type="match status" value="1"/>
</dbReference>
<dbReference type="InterPro" id="IPR000847">
    <property type="entry name" value="LysR_HTH_N"/>
</dbReference>
<organism evidence="6 7">
    <name type="scientific">Microvirga brassicacearum</name>
    <dbReference type="NCBI Taxonomy" id="2580413"/>
    <lineage>
        <taxon>Bacteria</taxon>
        <taxon>Pseudomonadati</taxon>
        <taxon>Pseudomonadota</taxon>
        <taxon>Alphaproteobacteria</taxon>
        <taxon>Hyphomicrobiales</taxon>
        <taxon>Methylobacteriaceae</taxon>
        <taxon>Microvirga</taxon>
    </lineage>
</organism>
<dbReference type="Pfam" id="PF03466">
    <property type="entry name" value="LysR_substrate"/>
    <property type="match status" value="1"/>
</dbReference>
<dbReference type="InterPro" id="IPR005119">
    <property type="entry name" value="LysR_subst-bd"/>
</dbReference>
<keyword evidence="7" id="KW-1185">Reference proteome</keyword>
<evidence type="ECO:0000313" key="6">
    <source>
        <dbReference type="EMBL" id="KAB0267671.1"/>
    </source>
</evidence>
<dbReference type="RefSeq" id="WP_150943958.1">
    <property type="nucleotide sequence ID" value="NZ_VCMV01000013.1"/>
</dbReference>
<dbReference type="FunFam" id="1.10.10.10:FF:000001">
    <property type="entry name" value="LysR family transcriptional regulator"/>
    <property type="match status" value="1"/>
</dbReference>
<protein>
    <submittedName>
        <fullName evidence="6">LysR family transcriptional regulator</fullName>
    </submittedName>
</protein>
<evidence type="ECO:0000256" key="3">
    <source>
        <dbReference type="ARBA" id="ARBA00023125"/>
    </source>
</evidence>
<dbReference type="AlphaFoldDB" id="A0A5N3PD90"/>
<dbReference type="SUPFAM" id="SSF46785">
    <property type="entry name" value="Winged helix' DNA-binding domain"/>
    <property type="match status" value="1"/>
</dbReference>
<feature type="domain" description="HTH lysR-type" evidence="5">
    <location>
        <begin position="1"/>
        <end position="59"/>
    </location>
</feature>
<evidence type="ECO:0000256" key="1">
    <source>
        <dbReference type="ARBA" id="ARBA00009437"/>
    </source>
</evidence>
<reference evidence="6 7" key="1">
    <citation type="journal article" date="2019" name="Microorganisms">
        <title>Genome Insights into the Novel Species Microvirga brassicacearum, a Rapeseed Endophyte with Biotechnological Potential.</title>
        <authorList>
            <person name="Jimenez-Gomez A."/>
            <person name="Saati-Santamaria Z."/>
            <person name="Igual J.M."/>
            <person name="Rivas R."/>
            <person name="Mateos P.F."/>
            <person name="Garcia-Fraile P."/>
        </authorList>
    </citation>
    <scope>NUCLEOTIDE SEQUENCE [LARGE SCALE GENOMIC DNA]</scope>
    <source>
        <strain evidence="6 7">CDVBN77</strain>
    </source>
</reference>
<evidence type="ECO:0000256" key="4">
    <source>
        <dbReference type="ARBA" id="ARBA00023163"/>
    </source>
</evidence>
<dbReference type="Gene3D" id="1.10.10.10">
    <property type="entry name" value="Winged helix-like DNA-binding domain superfamily/Winged helix DNA-binding domain"/>
    <property type="match status" value="1"/>
</dbReference>
<dbReference type="PRINTS" id="PR00039">
    <property type="entry name" value="HTHLYSR"/>
</dbReference>
<dbReference type="InterPro" id="IPR036390">
    <property type="entry name" value="WH_DNA-bd_sf"/>
</dbReference>
<dbReference type="CDD" id="cd08422">
    <property type="entry name" value="PBP2_CrgA_like"/>
    <property type="match status" value="1"/>
</dbReference>
<gene>
    <name evidence="6" type="ORF">FEZ63_10340</name>
</gene>
<keyword evidence="3" id="KW-0238">DNA-binding</keyword>
<dbReference type="Gene3D" id="3.40.190.290">
    <property type="match status" value="1"/>
</dbReference>
<proteinExistence type="inferred from homology"/>
<dbReference type="PANTHER" id="PTHR30537">
    <property type="entry name" value="HTH-TYPE TRANSCRIPTIONAL REGULATOR"/>
    <property type="match status" value="1"/>
</dbReference>
<sequence>MDRFAAMATFVRVAELGSLSAVARELGLTQPAVSQQIASLERHLRTRLFHRSTRKLTLTASGETYLARARQILDEVAEVEEDLLCLSSELKGSLRVQAPSGLGQKYLAPLIVEFHREHRGLTVELILGDHVADLIGEGVDVAFRLGTLASASLVARKLGSVSRILVASPGYVAAHGNPATPDELTRHDHVRFSWTSAGEHLTLIGPQGPVTVAVRSSFRANNSFVLVQALRSGLGVGGVQLPLVQDLLENGELVRVLEDYAYPPMDLHAVYSSGRFVPRKVRALVEHLVTGLAQVPGLELPPRSTAW</sequence>
<evidence type="ECO:0000313" key="7">
    <source>
        <dbReference type="Proteomes" id="UP000325684"/>
    </source>
</evidence>